<gene>
    <name evidence="3" type="ORF">JAAARDRAFT_199532</name>
</gene>
<dbReference type="SUPFAM" id="SSF51735">
    <property type="entry name" value="NAD(P)-binding Rossmann-fold domains"/>
    <property type="match status" value="1"/>
</dbReference>
<proteinExistence type="predicted"/>
<dbReference type="AlphaFoldDB" id="A0A067PB02"/>
<evidence type="ECO:0000259" key="2">
    <source>
        <dbReference type="SMART" id="SM00829"/>
    </source>
</evidence>
<evidence type="ECO:0000256" key="1">
    <source>
        <dbReference type="ARBA" id="ARBA00022857"/>
    </source>
</evidence>
<dbReference type="CDD" id="cd08252">
    <property type="entry name" value="AL_MDR"/>
    <property type="match status" value="1"/>
</dbReference>
<keyword evidence="4" id="KW-1185">Reference proteome</keyword>
<dbReference type="PANTHER" id="PTHR44154">
    <property type="entry name" value="QUINONE OXIDOREDUCTASE"/>
    <property type="match status" value="1"/>
</dbReference>
<dbReference type="GO" id="GO:0016491">
    <property type="term" value="F:oxidoreductase activity"/>
    <property type="evidence" value="ECO:0007669"/>
    <property type="project" value="InterPro"/>
</dbReference>
<dbReference type="EMBL" id="KL197753">
    <property type="protein sequence ID" value="KDQ50990.1"/>
    <property type="molecule type" value="Genomic_DNA"/>
</dbReference>
<dbReference type="Pfam" id="PF08240">
    <property type="entry name" value="ADH_N"/>
    <property type="match status" value="1"/>
</dbReference>
<dbReference type="SUPFAM" id="SSF50129">
    <property type="entry name" value="GroES-like"/>
    <property type="match status" value="1"/>
</dbReference>
<dbReference type="Pfam" id="PF13602">
    <property type="entry name" value="ADH_zinc_N_2"/>
    <property type="match status" value="1"/>
</dbReference>
<dbReference type="SMART" id="SM00829">
    <property type="entry name" value="PKS_ER"/>
    <property type="match status" value="1"/>
</dbReference>
<protein>
    <recommendedName>
        <fullName evidence="2">Enoyl reductase (ER) domain-containing protein</fullName>
    </recommendedName>
</protein>
<evidence type="ECO:0000313" key="4">
    <source>
        <dbReference type="Proteomes" id="UP000027265"/>
    </source>
</evidence>
<dbReference type="InParanoid" id="A0A067PB02"/>
<keyword evidence="1" id="KW-0521">NADP</keyword>
<reference evidence="4" key="1">
    <citation type="journal article" date="2014" name="Proc. Natl. Acad. Sci. U.S.A.">
        <title>Extensive sampling of basidiomycete genomes demonstrates inadequacy of the white-rot/brown-rot paradigm for wood decay fungi.</title>
        <authorList>
            <person name="Riley R."/>
            <person name="Salamov A.A."/>
            <person name="Brown D.W."/>
            <person name="Nagy L.G."/>
            <person name="Floudas D."/>
            <person name="Held B.W."/>
            <person name="Levasseur A."/>
            <person name="Lombard V."/>
            <person name="Morin E."/>
            <person name="Otillar R."/>
            <person name="Lindquist E.A."/>
            <person name="Sun H."/>
            <person name="LaButti K.M."/>
            <person name="Schmutz J."/>
            <person name="Jabbour D."/>
            <person name="Luo H."/>
            <person name="Baker S.E."/>
            <person name="Pisabarro A.G."/>
            <person name="Walton J.D."/>
            <person name="Blanchette R.A."/>
            <person name="Henrissat B."/>
            <person name="Martin F."/>
            <person name="Cullen D."/>
            <person name="Hibbett D.S."/>
            <person name="Grigoriev I.V."/>
        </authorList>
    </citation>
    <scope>NUCLEOTIDE SEQUENCE [LARGE SCALE GENOMIC DNA]</scope>
    <source>
        <strain evidence="4">MUCL 33604</strain>
    </source>
</reference>
<evidence type="ECO:0000313" key="3">
    <source>
        <dbReference type="EMBL" id="KDQ50990.1"/>
    </source>
</evidence>
<dbReference type="HOGENOM" id="CLU_026673_3_0_1"/>
<dbReference type="InterPro" id="IPR036291">
    <property type="entry name" value="NAD(P)-bd_dom_sf"/>
</dbReference>
<dbReference type="Gene3D" id="3.40.50.720">
    <property type="entry name" value="NAD(P)-binding Rossmann-like Domain"/>
    <property type="match status" value="1"/>
</dbReference>
<dbReference type="OrthoDB" id="203908at2759"/>
<name>A0A067PB02_9AGAM</name>
<dbReference type="GO" id="GO:0008270">
    <property type="term" value="F:zinc ion binding"/>
    <property type="evidence" value="ECO:0007669"/>
    <property type="project" value="InterPro"/>
</dbReference>
<dbReference type="Proteomes" id="UP000027265">
    <property type="component" value="Unassembled WGS sequence"/>
</dbReference>
<dbReference type="PANTHER" id="PTHR44154:SF1">
    <property type="entry name" value="QUINONE OXIDOREDUCTASE"/>
    <property type="match status" value="1"/>
</dbReference>
<dbReference type="InterPro" id="IPR051603">
    <property type="entry name" value="Zinc-ADH_QOR/CCCR"/>
</dbReference>
<dbReference type="InterPro" id="IPR011032">
    <property type="entry name" value="GroES-like_sf"/>
</dbReference>
<dbReference type="InterPro" id="IPR020843">
    <property type="entry name" value="ER"/>
</dbReference>
<dbReference type="InterPro" id="IPR013154">
    <property type="entry name" value="ADH-like_N"/>
</dbReference>
<dbReference type="STRING" id="933084.A0A067PB02"/>
<sequence length="344" mass="36119">MKAIGICGTGGLDVLVSTNVPIPRPAPTDLLIRVQAISVNPVEAKIRAGKWAGGTLPSGSILGFDAAGIVDSIGSEVPPGLFQVGDGVWLLGSTLPSHSNAEYMVSDYRVVSRKPKSLTFEDAAAFPLVGLTAWELLVDQMKVGEVPGAVLIINGAGGVGSVATQIARHVLGVSTVIATASRTASINHTKKLGATHIISHREPLKPQIDALSLGIPIQYIVILTTTTKTVLDEAIDIVAPWGKIGLAVQGPPGCYEGLGAGQKKGISIHWGFVFTKMILQWKVETQGQILSKLADLVDKGAVQSITTQKLDLTLDGLRQAHALMESGQTIGKVVLRVPEQDAFQ</sequence>
<accession>A0A067PB02</accession>
<dbReference type="InterPro" id="IPR014182">
    <property type="entry name" value="ADH_Zn_typ-1"/>
</dbReference>
<feature type="domain" description="Enoyl reductase (ER)" evidence="2">
    <location>
        <begin position="10"/>
        <end position="335"/>
    </location>
</feature>
<dbReference type="Gene3D" id="3.90.180.10">
    <property type="entry name" value="Medium-chain alcohol dehydrogenases, catalytic domain"/>
    <property type="match status" value="1"/>
</dbReference>
<organism evidence="3 4">
    <name type="scientific">Jaapia argillacea MUCL 33604</name>
    <dbReference type="NCBI Taxonomy" id="933084"/>
    <lineage>
        <taxon>Eukaryota</taxon>
        <taxon>Fungi</taxon>
        <taxon>Dikarya</taxon>
        <taxon>Basidiomycota</taxon>
        <taxon>Agaricomycotina</taxon>
        <taxon>Agaricomycetes</taxon>
        <taxon>Agaricomycetidae</taxon>
        <taxon>Jaapiales</taxon>
        <taxon>Jaapiaceae</taxon>
        <taxon>Jaapia</taxon>
    </lineage>
</organism>